<protein>
    <submittedName>
        <fullName evidence="1">Uncharacterized protein</fullName>
    </submittedName>
</protein>
<dbReference type="AlphaFoldDB" id="A0A366EP42"/>
<reference evidence="1 2" key="1">
    <citation type="submission" date="2018-06" db="EMBL/GenBank/DDBJ databases">
        <title>Freshwater and sediment microbial communities from various areas in North America, analyzing microbe dynamics in response to fracking.</title>
        <authorList>
            <person name="Lamendella R."/>
        </authorList>
    </citation>
    <scope>NUCLEOTIDE SEQUENCE [LARGE SCALE GENOMIC DNA]</scope>
    <source>
        <strain evidence="1 2">97B</strain>
    </source>
</reference>
<dbReference type="OrthoDB" id="2896237at2"/>
<name>A0A366EP42_9BACI</name>
<evidence type="ECO:0000313" key="2">
    <source>
        <dbReference type="Proteomes" id="UP000252118"/>
    </source>
</evidence>
<proteinExistence type="predicted"/>
<dbReference type="Proteomes" id="UP000252118">
    <property type="component" value="Unassembled WGS sequence"/>
</dbReference>
<gene>
    <name evidence="1" type="ORF">DET59_108162</name>
</gene>
<evidence type="ECO:0000313" key="1">
    <source>
        <dbReference type="EMBL" id="RBP03736.1"/>
    </source>
</evidence>
<sequence>MGFNGCLYCGHPSLTESELTFREEYGDGLTILPHGQKVGGNIGFYCCENCGYLHPFQKEKRKKYEREAIKRSERIRWNIR</sequence>
<accession>A0A366EP42</accession>
<comment type="caution">
    <text evidence="1">The sequence shown here is derived from an EMBL/GenBank/DDBJ whole genome shotgun (WGS) entry which is preliminary data.</text>
</comment>
<organism evidence="1 2">
    <name type="scientific">Rossellomorea aquimaris</name>
    <dbReference type="NCBI Taxonomy" id="189382"/>
    <lineage>
        <taxon>Bacteria</taxon>
        <taxon>Bacillati</taxon>
        <taxon>Bacillota</taxon>
        <taxon>Bacilli</taxon>
        <taxon>Bacillales</taxon>
        <taxon>Bacillaceae</taxon>
        <taxon>Rossellomorea</taxon>
    </lineage>
</organism>
<dbReference type="EMBL" id="QNRJ01000008">
    <property type="protein sequence ID" value="RBP03736.1"/>
    <property type="molecule type" value="Genomic_DNA"/>
</dbReference>